<proteinExistence type="predicted"/>
<evidence type="ECO:0000259" key="1">
    <source>
        <dbReference type="Pfam" id="PF20008"/>
    </source>
</evidence>
<dbReference type="Pfam" id="PF20008">
    <property type="entry name" value="DUF6429"/>
    <property type="match status" value="1"/>
</dbReference>
<dbReference type="Proteomes" id="UP001589775">
    <property type="component" value="Unassembled WGS sequence"/>
</dbReference>
<organism evidence="2 3">
    <name type="scientific">Rhodopseudomonas telluris</name>
    <dbReference type="NCBI Taxonomy" id="644215"/>
    <lineage>
        <taxon>Bacteria</taxon>
        <taxon>Pseudomonadati</taxon>
        <taxon>Pseudomonadota</taxon>
        <taxon>Alphaproteobacteria</taxon>
        <taxon>Hyphomicrobiales</taxon>
        <taxon>Nitrobacteraceae</taxon>
        <taxon>Rhodopseudomonas</taxon>
    </lineage>
</organism>
<comment type="caution">
    <text evidence="2">The sequence shown here is derived from an EMBL/GenBank/DDBJ whole genome shotgun (WGS) entry which is preliminary data.</text>
</comment>
<gene>
    <name evidence="2" type="ORF">ACFFJ6_06710</name>
</gene>
<protein>
    <submittedName>
        <fullName evidence="2">DUF6429 family protein</fullName>
    </submittedName>
</protein>
<sequence>MRDKGLIEIPRGEVKSVVFTDEGLQRAKDLFEQMFGKART</sequence>
<dbReference type="RefSeq" id="WP_378385628.1">
    <property type="nucleotide sequence ID" value="NZ_JBHLWM010000001.1"/>
</dbReference>
<keyword evidence="3" id="KW-1185">Reference proteome</keyword>
<evidence type="ECO:0000313" key="2">
    <source>
        <dbReference type="EMBL" id="MFC0240150.1"/>
    </source>
</evidence>
<feature type="domain" description="DUF6429" evidence="1">
    <location>
        <begin position="2"/>
        <end position="37"/>
    </location>
</feature>
<reference evidence="2 3" key="1">
    <citation type="submission" date="2024-09" db="EMBL/GenBank/DDBJ databases">
        <authorList>
            <person name="Sun Q."/>
            <person name="Mori K."/>
        </authorList>
    </citation>
    <scope>NUCLEOTIDE SEQUENCE [LARGE SCALE GENOMIC DNA]</scope>
    <source>
        <strain evidence="2 3">KCTC 23279</strain>
    </source>
</reference>
<dbReference type="EMBL" id="JBHLWM010000001">
    <property type="protein sequence ID" value="MFC0240150.1"/>
    <property type="molecule type" value="Genomic_DNA"/>
</dbReference>
<dbReference type="InterPro" id="IPR045489">
    <property type="entry name" value="DUF6429"/>
</dbReference>
<name>A0ABV6EQ00_9BRAD</name>
<evidence type="ECO:0000313" key="3">
    <source>
        <dbReference type="Proteomes" id="UP001589775"/>
    </source>
</evidence>
<accession>A0ABV6EQ00</accession>